<dbReference type="Proteomes" id="UP000830055">
    <property type="component" value="Chromosome"/>
</dbReference>
<dbReference type="InterPro" id="IPR036721">
    <property type="entry name" value="RCK_C_sf"/>
</dbReference>
<feature type="transmembrane region" description="Helical" evidence="7">
    <location>
        <begin position="140"/>
        <end position="161"/>
    </location>
</feature>
<feature type="domain" description="RCK C-terminal" evidence="8">
    <location>
        <begin position="304"/>
        <end position="388"/>
    </location>
</feature>
<evidence type="ECO:0000313" key="9">
    <source>
        <dbReference type="EMBL" id="BDD86019.1"/>
    </source>
</evidence>
<evidence type="ECO:0000256" key="3">
    <source>
        <dbReference type="ARBA" id="ARBA00022692"/>
    </source>
</evidence>
<feature type="transmembrane region" description="Helical" evidence="7">
    <location>
        <begin position="610"/>
        <end position="628"/>
    </location>
</feature>
<evidence type="ECO:0000256" key="2">
    <source>
        <dbReference type="ARBA" id="ARBA00022448"/>
    </source>
</evidence>
<feature type="transmembrane region" description="Helical" evidence="7">
    <location>
        <begin position="678"/>
        <end position="708"/>
    </location>
</feature>
<keyword evidence="2" id="KW-0813">Transport</keyword>
<keyword evidence="6 7" id="KW-0472">Membrane</keyword>
<name>A0ABN6M1Z6_9BACT</name>
<evidence type="ECO:0000256" key="5">
    <source>
        <dbReference type="ARBA" id="ARBA00022989"/>
    </source>
</evidence>
<dbReference type="Pfam" id="PF03600">
    <property type="entry name" value="CitMHS"/>
    <property type="match status" value="1"/>
</dbReference>
<feature type="transmembrane region" description="Helical" evidence="7">
    <location>
        <begin position="92"/>
        <end position="119"/>
    </location>
</feature>
<feature type="transmembrane region" description="Helical" evidence="7">
    <location>
        <begin position="640"/>
        <end position="658"/>
    </location>
</feature>
<accession>A0ABN6M1Z6</accession>
<dbReference type="SUPFAM" id="SSF116726">
    <property type="entry name" value="TrkA C-terminal domain-like"/>
    <property type="match status" value="4"/>
</dbReference>
<feature type="transmembrane region" description="Helical" evidence="7">
    <location>
        <begin position="759"/>
        <end position="779"/>
    </location>
</feature>
<evidence type="ECO:0000256" key="4">
    <source>
        <dbReference type="ARBA" id="ARBA00022737"/>
    </source>
</evidence>
<organism evidence="9 10">
    <name type="scientific">Desulfofustis limnaeus</name>
    <dbReference type="NCBI Taxonomy" id="2740163"/>
    <lineage>
        <taxon>Bacteria</taxon>
        <taxon>Pseudomonadati</taxon>
        <taxon>Thermodesulfobacteriota</taxon>
        <taxon>Desulfobulbia</taxon>
        <taxon>Desulfobulbales</taxon>
        <taxon>Desulfocapsaceae</taxon>
        <taxon>Desulfofustis</taxon>
    </lineage>
</organism>
<dbReference type="PROSITE" id="PS51202">
    <property type="entry name" value="RCK_C"/>
    <property type="match status" value="4"/>
</dbReference>
<keyword evidence="10" id="KW-1185">Reference proteome</keyword>
<dbReference type="RefSeq" id="WP_284153122.1">
    <property type="nucleotide sequence ID" value="NZ_AP025516.1"/>
</dbReference>
<sequence length="782" mass="83338">MSYEIIVLLVIVSGAMVLFVGGWLRVDLVGLLVLSSLSLTGLITPQEALAGFSSPAVVTVWALFILSAGLTRTGIAHQLGQPLQRFAKGSEVVLIMVLMAAASLLSALINTTTVAAILLPSTMELARRSGRPPSRLLLPLALGCLLGGPFTGISTPPNILVTDAIRAAGFTPFGIFDFTPITAVIVVVGIVFMVVFGRYLLPSRRLEDASGTGAAVGASYQLSTHLFTTRIPGGSPLEGRTIAESRIGSALYLTVLALQRNGMLQLAPRPDQVLQGGDVLIVHGNPSHLQRFHASQHLQVEPIEPLHDLLRDSLATAVAEIGDGSPLIGKQLSESGLRRDYRVHVLQVHGAGEQVAADLRYHRLANGDRLVLQGERAVLESLPEHQLFARVSLAAESEIETLLDRHGELLPIRVPQGSVLAGHDLVESRLSNAFGLTVVALRRDDTFLFMPSPQERVQPDDVLIVQGGRRDLEILEGLQELTIVKQSSSQIAELESQEIGVTEVLLSPRTTLAGKTLAELLFRERYGISVLAVWRKGQARRSQLQDMPLQFGDALLVYGHRSKLEALSRDPDFLVLDKAAARAPRLEKARLSVVIMAAVIISAMTGLLPISIAALVGATIMVLVGCLSMEEAYRAIEWKVIFLIASMLPLGAAIENSGAAQLGAAALVSSVGELGPRWVVAALFGVTVLGTQIIPTAALVVLMSPVALSAAATLSISPHLLMMTVAISASSSFASPLSHPAHLLVMGPGGYRFVDYLKVGVPITILTMAVSVVVLPILWPPY</sequence>
<keyword evidence="3 7" id="KW-0812">Transmembrane</keyword>
<feature type="domain" description="RCK C-terminal" evidence="8">
    <location>
        <begin position="214"/>
        <end position="298"/>
    </location>
</feature>
<dbReference type="PANTHER" id="PTHR43652:SF1">
    <property type="entry name" value="RESPONSE REGULATOR"/>
    <property type="match status" value="1"/>
</dbReference>
<evidence type="ECO:0000256" key="6">
    <source>
        <dbReference type="ARBA" id="ARBA00023136"/>
    </source>
</evidence>
<feature type="domain" description="RCK C-terminal" evidence="8">
    <location>
        <begin position="489"/>
        <end position="573"/>
    </location>
</feature>
<dbReference type="Pfam" id="PF02080">
    <property type="entry name" value="TrkA_C"/>
    <property type="match status" value="4"/>
</dbReference>
<dbReference type="EMBL" id="AP025516">
    <property type="protein sequence ID" value="BDD86019.1"/>
    <property type="molecule type" value="Genomic_DNA"/>
</dbReference>
<evidence type="ECO:0000256" key="1">
    <source>
        <dbReference type="ARBA" id="ARBA00004141"/>
    </source>
</evidence>
<feature type="transmembrane region" description="Helical" evidence="7">
    <location>
        <begin position="49"/>
        <end position="72"/>
    </location>
</feature>
<evidence type="ECO:0000256" key="7">
    <source>
        <dbReference type="SAM" id="Phobius"/>
    </source>
</evidence>
<proteinExistence type="predicted"/>
<dbReference type="InterPro" id="IPR006037">
    <property type="entry name" value="RCK_C"/>
</dbReference>
<dbReference type="InterPro" id="IPR051679">
    <property type="entry name" value="DASS-Related_Transporters"/>
</dbReference>
<dbReference type="PANTHER" id="PTHR43652">
    <property type="entry name" value="BASIC AMINO ACID ANTIPORTER YFCC-RELATED"/>
    <property type="match status" value="1"/>
</dbReference>
<feature type="domain" description="RCK C-terminal" evidence="8">
    <location>
        <begin position="397"/>
        <end position="481"/>
    </location>
</feature>
<comment type="subcellular location">
    <subcellularLocation>
        <location evidence="1">Membrane</location>
        <topology evidence="1">Multi-pass membrane protein</topology>
    </subcellularLocation>
</comment>
<evidence type="ECO:0000259" key="8">
    <source>
        <dbReference type="PROSITE" id="PS51202"/>
    </source>
</evidence>
<feature type="transmembrane region" description="Helical" evidence="7">
    <location>
        <begin position="181"/>
        <end position="201"/>
    </location>
</feature>
<dbReference type="InterPro" id="IPR004680">
    <property type="entry name" value="Cit_transptr-like_dom"/>
</dbReference>
<keyword evidence="4" id="KW-0677">Repeat</keyword>
<gene>
    <name evidence="9" type="ORF">DPPLL_03840</name>
</gene>
<keyword evidence="5 7" id="KW-1133">Transmembrane helix</keyword>
<reference evidence="9 10" key="1">
    <citation type="submission" date="2022-01" db="EMBL/GenBank/DDBJ databases">
        <title>Desulfofustis limnae sp. nov., a novel mesophilic sulfate-reducing bacterium isolated from marsh soil.</title>
        <authorList>
            <person name="Watanabe M."/>
            <person name="Takahashi A."/>
            <person name="Kojima H."/>
            <person name="Fukui M."/>
        </authorList>
    </citation>
    <scope>NUCLEOTIDE SEQUENCE [LARGE SCALE GENOMIC DNA]</scope>
    <source>
        <strain evidence="9 10">PPLL</strain>
    </source>
</reference>
<protein>
    <recommendedName>
        <fullName evidence="8">RCK C-terminal domain-containing protein</fullName>
    </recommendedName>
</protein>
<feature type="transmembrane region" description="Helical" evidence="7">
    <location>
        <begin position="6"/>
        <end position="37"/>
    </location>
</feature>
<dbReference type="Gene3D" id="3.30.70.1450">
    <property type="entry name" value="Regulator of K+ conductance, C-terminal domain"/>
    <property type="match status" value="4"/>
</dbReference>
<evidence type="ECO:0000313" key="10">
    <source>
        <dbReference type="Proteomes" id="UP000830055"/>
    </source>
</evidence>